<feature type="region of interest" description="Disordered" evidence="10">
    <location>
        <begin position="438"/>
        <end position="457"/>
    </location>
</feature>
<evidence type="ECO:0000256" key="1">
    <source>
        <dbReference type="ARBA" id="ARBA00004123"/>
    </source>
</evidence>
<evidence type="ECO:0000259" key="11">
    <source>
        <dbReference type="Pfam" id="PF08638"/>
    </source>
</evidence>
<keyword evidence="6 9" id="KW-0804">Transcription</keyword>
<dbReference type="PANTHER" id="PTHR12809:SF2">
    <property type="entry name" value="MEDIATOR OF RNA POLYMERASE II TRANSCRIPTION SUBUNIT 14"/>
    <property type="match status" value="1"/>
</dbReference>
<dbReference type="Proteomes" id="UP000249723">
    <property type="component" value="Unassembled WGS sequence"/>
</dbReference>
<gene>
    <name evidence="12" type="ORF">BZ3500_MVSOF-1268-A1-R1_CHR9G10633</name>
</gene>
<dbReference type="GO" id="GO:0070847">
    <property type="term" value="C:core mediator complex"/>
    <property type="evidence" value="ECO:0007669"/>
    <property type="project" value="TreeGrafter"/>
</dbReference>
<organism evidence="12 13">
    <name type="scientific">Microbotryum saponariae</name>
    <dbReference type="NCBI Taxonomy" id="289078"/>
    <lineage>
        <taxon>Eukaryota</taxon>
        <taxon>Fungi</taxon>
        <taxon>Dikarya</taxon>
        <taxon>Basidiomycota</taxon>
        <taxon>Pucciniomycotina</taxon>
        <taxon>Microbotryomycetes</taxon>
        <taxon>Microbotryales</taxon>
        <taxon>Microbotryaceae</taxon>
        <taxon>Microbotryum</taxon>
    </lineage>
</organism>
<sequence>MDPVVSSNGGGPSHQDHGHGHRPSSNRAGHSSSSLSSSQSLSLSSSAQPLPSPPQRTACSPSPTATTIPSLKLNHASSQSQPVPDHEFRSLDDELPTVTHDLIPLSHIVQRLVAQVHADLLNLTETSVGHALDLLVSSRVGRHAEPPPSPSSLPSSSDPARKRAIVDYVLQTRRQLLKLLVLVRWSSQADALHKCMNIIGFLARQNFEFDQAVQRLHEVKDVLAGARVRNYDLTSALTVLSTGHYPFLPSVIPESFTQPLPLSDSAVLETLAEVDQILAYRLACLEKLPRAMRTYWIKDGRVAFRVERMWEASFTYGGERGKEEWYLLGIKFVFNVQDARGVWSSEPSGPIKETIVQLCNQELARHPPTDPSSSSTPKSAPLVRAYNFLQRLALSYQLEAIASQASVFAQTKWMGHLRCVREFDGRGLRVDYWLPKEGSAPTSANSGSGSSAAGGGAKTIPTATAPCLRFAYGQRDEVRGTERVELMRRRALDKLLIGGGTGGKRKEATTTGAQGPGSEPRQDETTEEQEDVDDALSITWTVPSSSDSAMPVDTTSVDLTLNESLDLEILLRRVTTRHVRSNMLELYDQLVHELDPTDLELVSSTNSNAPSIVDREEELQNEGVPQIKVHLYSSHYILVSLSTLSGKLEFKAVGEATSLREARLRGAAEKVDHSRRLLGETLLRIRATTILDEVDSKAGYLGLATTKRLPLKSNDMARFGSTTRGLLFIQLKGVSNGSSTGAQAASSFGWMSSGSSYYLVLVMNESGFRFALIGTREEADQMSAWTTIDEMGWIERGSMTGAGQQDPGTGFDVGIEDLRDLYAYCMKRIRFYIIESQLHLRRIPYQHVSPSAPASASRTASLTPTSPYLVIHSSDLIPSPTPIAHRNIAIHLLPPRSYSAHNNLGDAQQDQVVFLLKLKATLSPPPQNLSLATPHADPSTPNLSPSNVLYSPPTNVLEFRFDDLETCVQDFLDAYALVVKSVVMKRHRLLEIKRQDQAVSLVKAVMEAQLGGAGEVASTTRTA</sequence>
<evidence type="ECO:0000256" key="5">
    <source>
        <dbReference type="ARBA" id="ARBA00023159"/>
    </source>
</evidence>
<feature type="region of interest" description="Disordered" evidence="10">
    <location>
        <begin position="927"/>
        <end position="947"/>
    </location>
</feature>
<evidence type="ECO:0000256" key="6">
    <source>
        <dbReference type="ARBA" id="ARBA00023163"/>
    </source>
</evidence>
<comment type="similarity">
    <text evidence="2 9">Belongs to the Mediator complex subunit 14 family.</text>
</comment>
<keyword evidence="13" id="KW-1185">Reference proteome</keyword>
<dbReference type="PANTHER" id="PTHR12809">
    <property type="entry name" value="MEDIATOR COMPLEX SUBUNIT"/>
    <property type="match status" value="1"/>
</dbReference>
<evidence type="ECO:0000256" key="9">
    <source>
        <dbReference type="RuleBase" id="RU365082"/>
    </source>
</evidence>
<comment type="subunit">
    <text evidence="9">Component of the Mediator complex.</text>
</comment>
<comment type="subcellular location">
    <subcellularLocation>
        <location evidence="1 9">Nucleus</location>
    </subcellularLocation>
</comment>
<proteinExistence type="inferred from homology"/>
<dbReference type="GO" id="GO:0006357">
    <property type="term" value="P:regulation of transcription by RNA polymerase II"/>
    <property type="evidence" value="ECO:0007669"/>
    <property type="project" value="InterPro"/>
</dbReference>
<dbReference type="InterPro" id="IPR055122">
    <property type="entry name" value="Med14_N"/>
</dbReference>
<evidence type="ECO:0000313" key="13">
    <source>
        <dbReference type="Proteomes" id="UP000249723"/>
    </source>
</evidence>
<dbReference type="AlphaFoldDB" id="A0A2X0M6J0"/>
<feature type="domain" description="Mediator complex subunit MED14 N-terminal" evidence="11">
    <location>
        <begin position="103"/>
        <end position="317"/>
    </location>
</feature>
<feature type="compositionally biased region" description="Low complexity" evidence="10">
    <location>
        <begin position="31"/>
        <end position="49"/>
    </location>
</feature>
<keyword evidence="4 9" id="KW-0805">Transcription regulation</keyword>
<evidence type="ECO:0000313" key="12">
    <source>
        <dbReference type="EMBL" id="SDA00422.1"/>
    </source>
</evidence>
<keyword evidence="7 9" id="KW-0539">Nucleus</keyword>
<dbReference type="EMBL" id="FMWP01000107">
    <property type="protein sequence ID" value="SDA00422.1"/>
    <property type="molecule type" value="Genomic_DNA"/>
</dbReference>
<evidence type="ECO:0000256" key="2">
    <source>
        <dbReference type="ARBA" id="ARBA00007813"/>
    </source>
</evidence>
<keyword evidence="5 9" id="KW-0010">Activator</keyword>
<accession>A0A2X0M6J0</accession>
<evidence type="ECO:0000256" key="10">
    <source>
        <dbReference type="SAM" id="MobiDB-lite"/>
    </source>
</evidence>
<dbReference type="GO" id="GO:0003712">
    <property type="term" value="F:transcription coregulator activity"/>
    <property type="evidence" value="ECO:0007669"/>
    <property type="project" value="UniProtKB-UniRule"/>
</dbReference>
<evidence type="ECO:0000256" key="7">
    <source>
        <dbReference type="ARBA" id="ARBA00023242"/>
    </source>
</evidence>
<feature type="compositionally biased region" description="Polar residues" evidence="10">
    <location>
        <begin position="57"/>
        <end position="69"/>
    </location>
</feature>
<dbReference type="GO" id="GO:0016592">
    <property type="term" value="C:mediator complex"/>
    <property type="evidence" value="ECO:0007669"/>
    <property type="project" value="UniProtKB-UniRule"/>
</dbReference>
<dbReference type="OrthoDB" id="205099at2759"/>
<dbReference type="STRING" id="289078.A0A2X0M6J0"/>
<dbReference type="InterPro" id="IPR013947">
    <property type="entry name" value="Mediator_Med14"/>
</dbReference>
<protein>
    <recommendedName>
        <fullName evidence="3 9">Mediator of RNA polymerase II transcription subunit 14</fullName>
    </recommendedName>
    <alternativeName>
        <fullName evidence="8 9">Mediator complex subunit 14</fullName>
    </alternativeName>
</protein>
<dbReference type="Pfam" id="PF08638">
    <property type="entry name" value="Med14"/>
    <property type="match status" value="1"/>
</dbReference>
<feature type="region of interest" description="Disordered" evidence="10">
    <location>
        <begin position="1"/>
        <end position="69"/>
    </location>
</feature>
<feature type="compositionally biased region" description="Low complexity" evidence="10">
    <location>
        <begin position="438"/>
        <end position="451"/>
    </location>
</feature>
<evidence type="ECO:0000256" key="8">
    <source>
        <dbReference type="ARBA" id="ARBA00032007"/>
    </source>
</evidence>
<evidence type="ECO:0000256" key="3">
    <source>
        <dbReference type="ARBA" id="ARBA00019619"/>
    </source>
</evidence>
<reference evidence="13" key="1">
    <citation type="submission" date="2016-10" db="EMBL/GenBank/DDBJ databases">
        <authorList>
            <person name="Jeantristanb JTB J.-T."/>
            <person name="Ricardo R."/>
        </authorList>
    </citation>
    <scope>NUCLEOTIDE SEQUENCE [LARGE SCALE GENOMIC DNA]</scope>
</reference>
<feature type="region of interest" description="Disordered" evidence="10">
    <location>
        <begin position="497"/>
        <end position="531"/>
    </location>
</feature>
<comment type="function">
    <text evidence="9">Component of the Mediator complex, a coactivator involved in the regulated transcription of nearly all RNA polymerase II-dependent genes. Mediator functions as a bridge to convey information from gene-specific regulatory proteins to the basal RNA polymerase II transcription machinery. Mediator is recruited to promoters by direct interactions with regulatory proteins and serves as a scaffold for the assembly of a functional preinitiation complex with RNA polymerase II and the general transcription factors.</text>
</comment>
<name>A0A2X0M6J0_9BASI</name>
<evidence type="ECO:0000256" key="4">
    <source>
        <dbReference type="ARBA" id="ARBA00023015"/>
    </source>
</evidence>